<organism evidence="1 2">
    <name type="scientific">Favolaschia claudopus</name>
    <dbReference type="NCBI Taxonomy" id="2862362"/>
    <lineage>
        <taxon>Eukaryota</taxon>
        <taxon>Fungi</taxon>
        <taxon>Dikarya</taxon>
        <taxon>Basidiomycota</taxon>
        <taxon>Agaricomycotina</taxon>
        <taxon>Agaricomycetes</taxon>
        <taxon>Agaricomycetidae</taxon>
        <taxon>Agaricales</taxon>
        <taxon>Marasmiineae</taxon>
        <taxon>Mycenaceae</taxon>
        <taxon>Favolaschia</taxon>
    </lineage>
</organism>
<keyword evidence="2" id="KW-1185">Reference proteome</keyword>
<evidence type="ECO:0000313" key="2">
    <source>
        <dbReference type="Proteomes" id="UP001362999"/>
    </source>
</evidence>
<dbReference type="AlphaFoldDB" id="A0AAW0DDU8"/>
<comment type="caution">
    <text evidence="1">The sequence shown here is derived from an EMBL/GenBank/DDBJ whole genome shotgun (WGS) entry which is preliminary data.</text>
</comment>
<reference evidence="1 2" key="1">
    <citation type="journal article" date="2024" name="J Genomics">
        <title>Draft genome sequencing and assembly of Favolaschia claudopus CIRM-BRFM 2984 isolated from oak limbs.</title>
        <authorList>
            <person name="Navarro D."/>
            <person name="Drula E."/>
            <person name="Chaduli D."/>
            <person name="Cazenave R."/>
            <person name="Ahrendt S."/>
            <person name="Wang J."/>
            <person name="Lipzen A."/>
            <person name="Daum C."/>
            <person name="Barry K."/>
            <person name="Grigoriev I.V."/>
            <person name="Favel A."/>
            <person name="Rosso M.N."/>
            <person name="Martin F."/>
        </authorList>
    </citation>
    <scope>NUCLEOTIDE SEQUENCE [LARGE SCALE GENOMIC DNA]</scope>
    <source>
        <strain evidence="1 2">CIRM-BRFM 2984</strain>
    </source>
</reference>
<sequence>MATDYPLYIVPEVRRYNPEVDSEYRPIRGRIYSPEGSFFISIPTICATSEPFTTYACLQAAMNHHDLQPKIHHADAYIRRRLPSGRQVVDGYICFFKRHQRLPLNPHLNVRGEVVIMRAHENNTAVTDIEESEAHLVDLVAAALVPSLRAFQSEKRTMMEGFTVNSPDLQ</sequence>
<accession>A0AAW0DDU8</accession>
<dbReference type="EMBL" id="JAWWNJ010000009">
    <property type="protein sequence ID" value="KAK7048770.1"/>
    <property type="molecule type" value="Genomic_DNA"/>
</dbReference>
<proteinExistence type="predicted"/>
<protein>
    <submittedName>
        <fullName evidence="1">Uncharacterized protein</fullName>
    </submittedName>
</protein>
<gene>
    <name evidence="1" type="ORF">R3P38DRAFT_3175009</name>
</gene>
<name>A0AAW0DDU8_9AGAR</name>
<evidence type="ECO:0000313" key="1">
    <source>
        <dbReference type="EMBL" id="KAK7048770.1"/>
    </source>
</evidence>
<dbReference type="Proteomes" id="UP001362999">
    <property type="component" value="Unassembled WGS sequence"/>
</dbReference>